<comment type="cofactor">
    <cofactor evidence="8">
        <name>Zn(2+)</name>
        <dbReference type="ChEBI" id="CHEBI:29105"/>
    </cofactor>
    <text evidence="8">Binds 1 zinc ion per subunit.</text>
</comment>
<evidence type="ECO:0000256" key="6">
    <source>
        <dbReference type="ARBA" id="ARBA00022833"/>
    </source>
</evidence>
<name>A0A418X152_9BURK</name>
<comment type="caution">
    <text evidence="10">The sequence shown here is derived from an EMBL/GenBank/DDBJ whole genome shotgun (WGS) entry which is preliminary data.</text>
</comment>
<dbReference type="PROSITE" id="PS00903">
    <property type="entry name" value="CYT_DCMP_DEAMINASES_1"/>
    <property type="match status" value="1"/>
</dbReference>
<dbReference type="PANTHER" id="PTHR11079">
    <property type="entry name" value="CYTOSINE DEAMINASE FAMILY MEMBER"/>
    <property type="match status" value="1"/>
</dbReference>
<dbReference type="SUPFAM" id="SSF53927">
    <property type="entry name" value="Cytidine deaminase-like"/>
    <property type="match status" value="1"/>
</dbReference>
<dbReference type="PROSITE" id="PS51747">
    <property type="entry name" value="CYT_DCMP_DEAMINASES_2"/>
    <property type="match status" value="1"/>
</dbReference>
<proteinExistence type="inferred from homology"/>
<keyword evidence="3 8" id="KW-0819">tRNA processing</keyword>
<dbReference type="HAMAP" id="MF_00972">
    <property type="entry name" value="tRNA_aden_deaminase"/>
    <property type="match status" value="1"/>
</dbReference>
<evidence type="ECO:0000313" key="11">
    <source>
        <dbReference type="Proteomes" id="UP000285190"/>
    </source>
</evidence>
<dbReference type="InterPro" id="IPR016192">
    <property type="entry name" value="APOBEC/CMP_deaminase_Zn-bd"/>
</dbReference>
<comment type="subunit">
    <text evidence="2 8">Homodimer.</text>
</comment>
<protein>
    <recommendedName>
        <fullName evidence="8">tRNA-specific adenosine deaminase</fullName>
        <ecNumber evidence="8">3.5.4.33</ecNumber>
    </recommendedName>
</protein>
<comment type="similarity">
    <text evidence="1">Belongs to the cytidine and deoxycytidylate deaminase family. ADAT2 subfamily.</text>
</comment>
<evidence type="ECO:0000256" key="3">
    <source>
        <dbReference type="ARBA" id="ARBA00022694"/>
    </source>
</evidence>
<dbReference type="CDD" id="cd01285">
    <property type="entry name" value="nucleoside_deaminase"/>
    <property type="match status" value="1"/>
</dbReference>
<keyword evidence="4 8" id="KW-0479">Metal-binding</keyword>
<dbReference type="InterPro" id="IPR002125">
    <property type="entry name" value="CMP_dCMP_dom"/>
</dbReference>
<dbReference type="PANTHER" id="PTHR11079:SF202">
    <property type="entry name" value="TRNA-SPECIFIC ADENOSINE DEAMINASE"/>
    <property type="match status" value="1"/>
</dbReference>
<dbReference type="Gene3D" id="3.40.140.10">
    <property type="entry name" value="Cytidine Deaminase, domain 2"/>
    <property type="match status" value="1"/>
</dbReference>
<dbReference type="RefSeq" id="WP_119738514.1">
    <property type="nucleotide sequence ID" value="NZ_QYUN01000002.1"/>
</dbReference>
<feature type="binding site" evidence="8">
    <location>
        <position position="85"/>
    </location>
    <ligand>
        <name>Zn(2+)</name>
        <dbReference type="ChEBI" id="CHEBI:29105"/>
        <note>catalytic</note>
    </ligand>
</feature>
<comment type="function">
    <text evidence="8">Catalyzes the deamination of adenosine to inosine at the wobble position 34 of tRNA(Arg2).</text>
</comment>
<evidence type="ECO:0000256" key="2">
    <source>
        <dbReference type="ARBA" id="ARBA00011738"/>
    </source>
</evidence>
<dbReference type="EC" id="3.5.4.33" evidence="8"/>
<feature type="binding site" evidence="8">
    <location>
        <position position="82"/>
    </location>
    <ligand>
        <name>Zn(2+)</name>
        <dbReference type="ChEBI" id="CHEBI:29105"/>
        <note>catalytic</note>
    </ligand>
</feature>
<evidence type="ECO:0000256" key="7">
    <source>
        <dbReference type="ARBA" id="ARBA00048045"/>
    </source>
</evidence>
<keyword evidence="11" id="KW-1185">Reference proteome</keyword>
<dbReference type="AlphaFoldDB" id="A0A418X152"/>
<evidence type="ECO:0000256" key="8">
    <source>
        <dbReference type="HAMAP-Rule" id="MF_00972"/>
    </source>
</evidence>
<dbReference type="EMBL" id="QYUN01000002">
    <property type="protein sequence ID" value="RJG06174.1"/>
    <property type="molecule type" value="Genomic_DNA"/>
</dbReference>
<dbReference type="FunFam" id="3.40.140.10:FF:000005">
    <property type="entry name" value="tRNA-specific adenosine deaminase"/>
    <property type="match status" value="1"/>
</dbReference>
<evidence type="ECO:0000259" key="9">
    <source>
        <dbReference type="PROSITE" id="PS51747"/>
    </source>
</evidence>
<evidence type="ECO:0000256" key="4">
    <source>
        <dbReference type="ARBA" id="ARBA00022723"/>
    </source>
</evidence>
<evidence type="ECO:0000256" key="1">
    <source>
        <dbReference type="ARBA" id="ARBA00010669"/>
    </source>
</evidence>
<sequence length="160" mass="17169">MQDSIYMQQAISQAHNAWALGEVPVGAVLVKDGQVIATGFNQPIGTHDPTAHAEIMALRAAADILGNYRLPGCELYVTLEPCAMCAGAMMHARLARVVFGAADPKTGACGSVLNLFEQEKLNHHTEVTGGTLADECSALLKEFFVERRSESQRKNIAAET</sequence>
<feature type="active site" description="Proton donor" evidence="8">
    <location>
        <position position="54"/>
    </location>
</feature>
<feature type="domain" description="CMP/dCMP-type deaminase" evidence="9">
    <location>
        <begin position="1"/>
        <end position="112"/>
    </location>
</feature>
<keyword evidence="6 8" id="KW-0862">Zinc</keyword>
<dbReference type="Proteomes" id="UP000285190">
    <property type="component" value="Unassembled WGS sequence"/>
</dbReference>
<accession>A0A418X152</accession>
<organism evidence="10 11">
    <name type="scientific">Noviherbaspirillum cavernae</name>
    <dbReference type="NCBI Taxonomy" id="2320862"/>
    <lineage>
        <taxon>Bacteria</taxon>
        <taxon>Pseudomonadati</taxon>
        <taxon>Pseudomonadota</taxon>
        <taxon>Betaproteobacteria</taxon>
        <taxon>Burkholderiales</taxon>
        <taxon>Oxalobacteraceae</taxon>
        <taxon>Noviherbaspirillum</taxon>
    </lineage>
</organism>
<dbReference type="GO" id="GO:0052717">
    <property type="term" value="F:tRNA-specific adenosine-34 deaminase activity"/>
    <property type="evidence" value="ECO:0007669"/>
    <property type="project" value="UniProtKB-UniRule"/>
</dbReference>
<comment type="catalytic activity">
    <reaction evidence="7 8">
        <text>adenosine(34) in tRNA + H2O + H(+) = inosine(34) in tRNA + NH4(+)</text>
        <dbReference type="Rhea" id="RHEA:43168"/>
        <dbReference type="Rhea" id="RHEA-COMP:10373"/>
        <dbReference type="Rhea" id="RHEA-COMP:10374"/>
        <dbReference type="ChEBI" id="CHEBI:15377"/>
        <dbReference type="ChEBI" id="CHEBI:15378"/>
        <dbReference type="ChEBI" id="CHEBI:28938"/>
        <dbReference type="ChEBI" id="CHEBI:74411"/>
        <dbReference type="ChEBI" id="CHEBI:82852"/>
        <dbReference type="EC" id="3.5.4.33"/>
    </reaction>
</comment>
<evidence type="ECO:0000313" key="10">
    <source>
        <dbReference type="EMBL" id="RJG06174.1"/>
    </source>
</evidence>
<dbReference type="InterPro" id="IPR028883">
    <property type="entry name" value="tRNA_aden_deaminase"/>
</dbReference>
<gene>
    <name evidence="8 10" type="primary">tadA</name>
    <name evidence="10" type="ORF">D3870_09290</name>
</gene>
<dbReference type="OrthoDB" id="9802676at2"/>
<dbReference type="Pfam" id="PF00383">
    <property type="entry name" value="dCMP_cyt_deam_1"/>
    <property type="match status" value="1"/>
</dbReference>
<dbReference type="InterPro" id="IPR016193">
    <property type="entry name" value="Cytidine_deaminase-like"/>
</dbReference>
<dbReference type="GO" id="GO:0002100">
    <property type="term" value="P:tRNA wobble adenosine to inosine editing"/>
    <property type="evidence" value="ECO:0007669"/>
    <property type="project" value="UniProtKB-UniRule"/>
</dbReference>
<evidence type="ECO:0000256" key="5">
    <source>
        <dbReference type="ARBA" id="ARBA00022801"/>
    </source>
</evidence>
<reference evidence="10 11" key="1">
    <citation type="submission" date="2018-09" db="EMBL/GenBank/DDBJ databases">
        <authorList>
            <person name="Zhu H."/>
        </authorList>
    </citation>
    <scope>NUCLEOTIDE SEQUENCE [LARGE SCALE GENOMIC DNA]</scope>
    <source>
        <strain evidence="10 11">K2R10-39</strain>
    </source>
</reference>
<dbReference type="NCBIfam" id="NF008113">
    <property type="entry name" value="PRK10860.1"/>
    <property type="match status" value="1"/>
</dbReference>
<keyword evidence="5 8" id="KW-0378">Hydrolase</keyword>
<dbReference type="GO" id="GO:0008270">
    <property type="term" value="F:zinc ion binding"/>
    <property type="evidence" value="ECO:0007669"/>
    <property type="project" value="UniProtKB-UniRule"/>
</dbReference>
<feature type="binding site" evidence="8">
    <location>
        <position position="52"/>
    </location>
    <ligand>
        <name>Zn(2+)</name>
        <dbReference type="ChEBI" id="CHEBI:29105"/>
        <note>catalytic</note>
    </ligand>
</feature>